<keyword evidence="1" id="KW-1133">Transmembrane helix</keyword>
<dbReference type="AlphaFoldDB" id="A0A832TRM3"/>
<evidence type="ECO:0000313" key="2">
    <source>
        <dbReference type="EMBL" id="HII74984.1"/>
    </source>
</evidence>
<protein>
    <submittedName>
        <fullName evidence="2">Uncharacterized protein</fullName>
    </submittedName>
</protein>
<keyword evidence="1" id="KW-0472">Membrane</keyword>
<dbReference type="EMBL" id="DUJO01000051">
    <property type="protein sequence ID" value="HII74984.1"/>
    <property type="molecule type" value="Genomic_DNA"/>
</dbReference>
<keyword evidence="1" id="KW-0812">Transmembrane</keyword>
<organism evidence="2 3">
    <name type="scientific">Sulfurisphaera tokodaii</name>
    <dbReference type="NCBI Taxonomy" id="111955"/>
    <lineage>
        <taxon>Archaea</taxon>
        <taxon>Thermoproteota</taxon>
        <taxon>Thermoprotei</taxon>
        <taxon>Sulfolobales</taxon>
        <taxon>Sulfolobaceae</taxon>
        <taxon>Sulfurisphaera</taxon>
    </lineage>
</organism>
<comment type="caution">
    <text evidence="2">The sequence shown here is derived from an EMBL/GenBank/DDBJ whole genome shotgun (WGS) entry which is preliminary data.</text>
</comment>
<evidence type="ECO:0000256" key="1">
    <source>
        <dbReference type="SAM" id="Phobius"/>
    </source>
</evidence>
<sequence>MVFNHIEGNVNIPGEIPWEIILIYFVVAPTLLYLIARKENIIKKFTTLDNVYIGIGAAIATVWEFFIGSFLDRVIAISYIDLAFWGKNAYTNYSSWNYKKVRSWNVITSGI</sequence>
<dbReference type="RefSeq" id="WP_010978300.1">
    <property type="nucleotide sequence ID" value="NZ_BAABQO010000002.1"/>
</dbReference>
<gene>
    <name evidence="2" type="ORF">HA332_11580</name>
</gene>
<reference evidence="2" key="1">
    <citation type="journal article" date="2020" name="bioRxiv">
        <title>A rank-normalized archaeal taxonomy based on genome phylogeny resolves widespread incomplete and uneven classifications.</title>
        <authorList>
            <person name="Rinke C."/>
            <person name="Chuvochina M."/>
            <person name="Mussig A.J."/>
            <person name="Chaumeil P.-A."/>
            <person name="Waite D.W."/>
            <person name="Whitman W.B."/>
            <person name="Parks D.H."/>
            <person name="Hugenholtz P."/>
        </authorList>
    </citation>
    <scope>NUCLEOTIDE SEQUENCE</scope>
    <source>
        <strain evidence="2">UBA8838</strain>
    </source>
</reference>
<name>A0A832TRM3_9CREN</name>
<dbReference type="Proteomes" id="UP000646844">
    <property type="component" value="Unassembled WGS sequence"/>
</dbReference>
<accession>A0A832TRM3</accession>
<evidence type="ECO:0000313" key="3">
    <source>
        <dbReference type="Proteomes" id="UP000646844"/>
    </source>
</evidence>
<dbReference type="GeneID" id="32220011"/>
<feature type="transmembrane region" description="Helical" evidence="1">
    <location>
        <begin position="16"/>
        <end position="36"/>
    </location>
</feature>
<proteinExistence type="predicted"/>
<feature type="transmembrane region" description="Helical" evidence="1">
    <location>
        <begin position="48"/>
        <end position="71"/>
    </location>
</feature>